<dbReference type="Gene3D" id="3.30.565.10">
    <property type="entry name" value="Histidine kinase-like ATPase, C-terminal domain"/>
    <property type="match status" value="1"/>
</dbReference>
<evidence type="ECO:0000256" key="8">
    <source>
        <dbReference type="ARBA" id="ARBA00022989"/>
    </source>
</evidence>
<dbReference type="SMART" id="SM00387">
    <property type="entry name" value="HATPase_c"/>
    <property type="match status" value="1"/>
</dbReference>
<evidence type="ECO:0000256" key="1">
    <source>
        <dbReference type="ARBA" id="ARBA00000085"/>
    </source>
</evidence>
<gene>
    <name evidence="12" type="ORF">MNB_SM-7-659</name>
</gene>
<evidence type="ECO:0000256" key="4">
    <source>
        <dbReference type="ARBA" id="ARBA00022475"/>
    </source>
</evidence>
<dbReference type="EC" id="2.7.13.3" evidence="3"/>
<dbReference type="InterPro" id="IPR036890">
    <property type="entry name" value="HATPase_C_sf"/>
</dbReference>
<dbReference type="AlphaFoldDB" id="A0A1W1BMY8"/>
<comment type="subcellular location">
    <subcellularLocation>
        <location evidence="2">Cell membrane</location>
        <topology evidence="2">Multi-pass membrane protein</topology>
    </subcellularLocation>
</comment>
<comment type="catalytic activity">
    <reaction evidence="1">
        <text>ATP + protein L-histidine = ADP + protein N-phospho-L-histidine.</text>
        <dbReference type="EC" id="2.7.13.3"/>
    </reaction>
</comment>
<dbReference type="PANTHER" id="PTHR45453">
    <property type="entry name" value="PHOSPHATE REGULON SENSOR PROTEIN PHOR"/>
    <property type="match status" value="1"/>
</dbReference>
<keyword evidence="7 12" id="KW-0418">Kinase</keyword>
<accession>A0A1W1BMY8</accession>
<sequence>MEKIKNLQHSSILFGILFLFLFVIGSGYYLLRKNMLQNHKAQREIIVLDIQTKVESLLSALLHSYTLKKEEIQKKHKEVLSFLQKCGCDPLRLNLTPLYQKLNANYTPPRYNIYITDENLTIKNTTFKNDLGFSLRFAKATFDKHAKEHIIGVSTPLLEASTQKFFSYSDSYIPKTDKILQLSYTYEASSQRFQKIQHFLHKMGIVRATSYIILNDGFINKIDFATQTKEKLAQVIEKNQEDAKKILKTLQTKSRSIRQNKDLQTIYFVVDSPILKDAKVLYSITFDESDFYLKLATLKIVFLVITLFGVVGIIFLWYLRKKEIKLSYQEQFLRSAMHEIQTPLSVITLNHEMNTLKTGENEFTKEITNALQILELSYNELSFALLATKQEHKVEKLSLVEIVQKRVSYFKAVAKSMQKKIIVESEDPSCIMISSIELIRIIDNTLSNALKYSDPKSTIKVEIKQSNLCISNKGKKILDTKRIFERYFREDSAKGGFGLGLFIVNEIAKKYDIKIKVNSTDKKTTFCYHFKEAECI</sequence>
<dbReference type="InterPro" id="IPR005467">
    <property type="entry name" value="His_kinase_dom"/>
</dbReference>
<name>A0A1W1BMY8_9ZZZZ</name>
<dbReference type="InterPro" id="IPR036097">
    <property type="entry name" value="HisK_dim/P_sf"/>
</dbReference>
<evidence type="ECO:0000256" key="10">
    <source>
        <dbReference type="SAM" id="Phobius"/>
    </source>
</evidence>
<keyword evidence="6 10" id="KW-0812">Transmembrane</keyword>
<dbReference type="InterPro" id="IPR003594">
    <property type="entry name" value="HATPase_dom"/>
</dbReference>
<dbReference type="GO" id="GO:0016036">
    <property type="term" value="P:cellular response to phosphate starvation"/>
    <property type="evidence" value="ECO:0007669"/>
    <property type="project" value="TreeGrafter"/>
</dbReference>
<keyword evidence="5" id="KW-0808">Transferase</keyword>
<keyword evidence="8 10" id="KW-1133">Transmembrane helix</keyword>
<feature type="transmembrane region" description="Helical" evidence="10">
    <location>
        <begin position="12"/>
        <end position="31"/>
    </location>
</feature>
<evidence type="ECO:0000256" key="5">
    <source>
        <dbReference type="ARBA" id="ARBA00022679"/>
    </source>
</evidence>
<keyword evidence="9 10" id="KW-0472">Membrane</keyword>
<proteinExistence type="predicted"/>
<evidence type="ECO:0000259" key="11">
    <source>
        <dbReference type="PROSITE" id="PS50109"/>
    </source>
</evidence>
<dbReference type="GO" id="GO:0000155">
    <property type="term" value="F:phosphorelay sensor kinase activity"/>
    <property type="evidence" value="ECO:0007669"/>
    <property type="project" value="InterPro"/>
</dbReference>
<evidence type="ECO:0000313" key="12">
    <source>
        <dbReference type="EMBL" id="SFV54831.1"/>
    </source>
</evidence>
<dbReference type="SUPFAM" id="SSF55874">
    <property type="entry name" value="ATPase domain of HSP90 chaperone/DNA topoisomerase II/histidine kinase"/>
    <property type="match status" value="1"/>
</dbReference>
<dbReference type="EMBL" id="FPHB01000026">
    <property type="protein sequence ID" value="SFV54831.1"/>
    <property type="molecule type" value="Genomic_DNA"/>
</dbReference>
<protein>
    <recommendedName>
        <fullName evidence="3">histidine kinase</fullName>
        <ecNumber evidence="3">2.7.13.3</ecNumber>
    </recommendedName>
</protein>
<dbReference type="InterPro" id="IPR050351">
    <property type="entry name" value="BphY/WalK/GraS-like"/>
</dbReference>
<dbReference type="GO" id="GO:0004721">
    <property type="term" value="F:phosphoprotein phosphatase activity"/>
    <property type="evidence" value="ECO:0007669"/>
    <property type="project" value="TreeGrafter"/>
</dbReference>
<evidence type="ECO:0000256" key="2">
    <source>
        <dbReference type="ARBA" id="ARBA00004651"/>
    </source>
</evidence>
<evidence type="ECO:0000256" key="7">
    <source>
        <dbReference type="ARBA" id="ARBA00022777"/>
    </source>
</evidence>
<dbReference type="PANTHER" id="PTHR45453:SF2">
    <property type="entry name" value="HISTIDINE KINASE"/>
    <property type="match status" value="1"/>
</dbReference>
<keyword evidence="4" id="KW-1003">Cell membrane</keyword>
<dbReference type="PROSITE" id="PS50109">
    <property type="entry name" value="HIS_KIN"/>
    <property type="match status" value="1"/>
</dbReference>
<evidence type="ECO:0000256" key="3">
    <source>
        <dbReference type="ARBA" id="ARBA00012438"/>
    </source>
</evidence>
<evidence type="ECO:0000256" key="9">
    <source>
        <dbReference type="ARBA" id="ARBA00023136"/>
    </source>
</evidence>
<feature type="domain" description="Histidine kinase" evidence="11">
    <location>
        <begin position="335"/>
        <end position="534"/>
    </location>
</feature>
<dbReference type="Pfam" id="PF02518">
    <property type="entry name" value="HATPase_c"/>
    <property type="match status" value="1"/>
</dbReference>
<organism evidence="12">
    <name type="scientific">hydrothermal vent metagenome</name>
    <dbReference type="NCBI Taxonomy" id="652676"/>
    <lineage>
        <taxon>unclassified sequences</taxon>
        <taxon>metagenomes</taxon>
        <taxon>ecological metagenomes</taxon>
    </lineage>
</organism>
<dbReference type="GO" id="GO:0005886">
    <property type="term" value="C:plasma membrane"/>
    <property type="evidence" value="ECO:0007669"/>
    <property type="project" value="UniProtKB-SubCell"/>
</dbReference>
<evidence type="ECO:0000256" key="6">
    <source>
        <dbReference type="ARBA" id="ARBA00022692"/>
    </source>
</evidence>
<feature type="transmembrane region" description="Helical" evidence="10">
    <location>
        <begin position="300"/>
        <end position="319"/>
    </location>
</feature>
<dbReference type="SUPFAM" id="SSF47384">
    <property type="entry name" value="Homodimeric domain of signal transducing histidine kinase"/>
    <property type="match status" value="1"/>
</dbReference>
<reference evidence="12" key="1">
    <citation type="submission" date="2016-10" db="EMBL/GenBank/DDBJ databases">
        <authorList>
            <person name="de Groot N.N."/>
        </authorList>
    </citation>
    <scope>NUCLEOTIDE SEQUENCE</scope>
</reference>